<evidence type="ECO:0008006" key="5">
    <source>
        <dbReference type="Google" id="ProtNLM"/>
    </source>
</evidence>
<feature type="compositionally biased region" description="Low complexity" evidence="1">
    <location>
        <begin position="8"/>
        <end position="38"/>
    </location>
</feature>
<protein>
    <recommendedName>
        <fullName evidence="5">Proteophosphoglycan ppg4</fullName>
    </recommendedName>
</protein>
<evidence type="ECO:0000256" key="1">
    <source>
        <dbReference type="SAM" id="MobiDB-lite"/>
    </source>
</evidence>
<keyword evidence="2" id="KW-0472">Membrane</keyword>
<feature type="compositionally biased region" description="Low complexity" evidence="1">
    <location>
        <begin position="144"/>
        <end position="154"/>
    </location>
</feature>
<keyword evidence="4" id="KW-1185">Reference proteome</keyword>
<feature type="compositionally biased region" description="Polar residues" evidence="1">
    <location>
        <begin position="277"/>
        <end position="295"/>
    </location>
</feature>
<feature type="compositionally biased region" description="Low complexity" evidence="1">
    <location>
        <begin position="161"/>
        <end position="182"/>
    </location>
</feature>
<feature type="compositionally biased region" description="Low complexity" evidence="1">
    <location>
        <begin position="191"/>
        <end position="202"/>
    </location>
</feature>
<sequence>MGRPSGVSSTPPTASTAAAAAAPATTPLAGPSGTPLTPSSFQTPPTAPEQQHQELPAQKGHPAATPVFNISPATAAEQAGPIPSVSTTTGASKWKSSAASSSTGPVFSVVSRGNRVGASHTPPAPPAKANSTIARTANRLQGRSTSSTSPSGSSIGLRGQRTTPSTLSSSSSGPAGRAFGSRIGTGRFGDSSSTASSSRSCTTPFITNTSCKSVARTLSFDAAADSPKSTTPGISNSKIPGAASKPKEGLAGKPTAGAAQGLAAAASMDDVDPTLDQLDQLTHGNSSSGDSTTWLSGANNSADGAAAASCSSLPFAGLEQPPAADPLGMHDADLASVDALLSSTLEGTAVFPASTGGDLTTGRAAGRKSSALGNLVLLLWSSLLLVVGFVAAAVLSVLEGEAMLGGGGGSGTVAGGFCGVGPGGAYGVAAELCGGLGVGVGWQQQAGAEMQDWGAAAMQRGRRFGA</sequence>
<dbReference type="Proteomes" id="UP001244341">
    <property type="component" value="Chromosome 11b"/>
</dbReference>
<accession>A0ABY8UFQ2</accession>
<gene>
    <name evidence="3" type="ORF">OEZ85_005779</name>
</gene>
<keyword evidence="2" id="KW-0812">Transmembrane</keyword>
<feature type="region of interest" description="Disordered" evidence="1">
    <location>
        <begin position="275"/>
        <end position="296"/>
    </location>
</feature>
<dbReference type="EMBL" id="CP126218">
    <property type="protein sequence ID" value="WIA19879.1"/>
    <property type="molecule type" value="Genomic_DNA"/>
</dbReference>
<feature type="compositionally biased region" description="Polar residues" evidence="1">
    <location>
        <begin position="129"/>
        <end position="143"/>
    </location>
</feature>
<evidence type="ECO:0000256" key="2">
    <source>
        <dbReference type="SAM" id="Phobius"/>
    </source>
</evidence>
<feature type="compositionally biased region" description="Low complexity" evidence="1">
    <location>
        <begin position="86"/>
        <end position="104"/>
    </location>
</feature>
<feature type="transmembrane region" description="Helical" evidence="2">
    <location>
        <begin position="377"/>
        <end position="398"/>
    </location>
</feature>
<reference evidence="3 4" key="1">
    <citation type="submission" date="2023-05" db="EMBL/GenBank/DDBJ databases">
        <title>A 100% complete, gapless, phased diploid assembly of the Scenedesmus obliquus UTEX 3031 genome.</title>
        <authorList>
            <person name="Biondi T.C."/>
            <person name="Hanschen E.R."/>
            <person name="Kwon T."/>
            <person name="Eng W."/>
            <person name="Kruse C.P.S."/>
            <person name="Koehler S.I."/>
            <person name="Kunde Y."/>
            <person name="Gleasner C.D."/>
            <person name="You Mak K.T."/>
            <person name="Polle J."/>
            <person name="Hovde B.T."/>
            <person name="Starkenburg S.R."/>
        </authorList>
    </citation>
    <scope>NUCLEOTIDE SEQUENCE [LARGE SCALE GENOMIC DNA]</scope>
    <source>
        <strain evidence="3 4">DOE0152z</strain>
    </source>
</reference>
<evidence type="ECO:0000313" key="4">
    <source>
        <dbReference type="Proteomes" id="UP001244341"/>
    </source>
</evidence>
<feature type="compositionally biased region" description="Polar residues" evidence="1">
    <location>
        <begin position="227"/>
        <end position="238"/>
    </location>
</feature>
<feature type="compositionally biased region" description="Polar residues" evidence="1">
    <location>
        <begin position="39"/>
        <end position="50"/>
    </location>
</feature>
<keyword evidence="2" id="KW-1133">Transmembrane helix</keyword>
<proteinExistence type="predicted"/>
<feature type="region of interest" description="Disordered" evidence="1">
    <location>
        <begin position="223"/>
        <end position="256"/>
    </location>
</feature>
<evidence type="ECO:0000313" key="3">
    <source>
        <dbReference type="EMBL" id="WIA19879.1"/>
    </source>
</evidence>
<name>A0ABY8UFQ2_TETOB</name>
<organism evidence="3 4">
    <name type="scientific">Tetradesmus obliquus</name>
    <name type="common">Green alga</name>
    <name type="synonym">Acutodesmus obliquus</name>
    <dbReference type="NCBI Taxonomy" id="3088"/>
    <lineage>
        <taxon>Eukaryota</taxon>
        <taxon>Viridiplantae</taxon>
        <taxon>Chlorophyta</taxon>
        <taxon>core chlorophytes</taxon>
        <taxon>Chlorophyceae</taxon>
        <taxon>CS clade</taxon>
        <taxon>Sphaeropleales</taxon>
        <taxon>Scenedesmaceae</taxon>
        <taxon>Tetradesmus</taxon>
    </lineage>
</organism>
<feature type="region of interest" description="Disordered" evidence="1">
    <location>
        <begin position="1"/>
        <end position="202"/>
    </location>
</feature>